<gene>
    <name evidence="6" type="ORF">Amac_066830</name>
</gene>
<dbReference type="PANTHER" id="PTHR43400:SF7">
    <property type="entry name" value="FAD-DEPENDENT OXIDOREDUCTASE 2 FAD BINDING DOMAIN-CONTAINING PROTEIN"/>
    <property type="match status" value="1"/>
</dbReference>
<dbReference type="Gene3D" id="3.50.50.60">
    <property type="entry name" value="FAD/NAD(P)-binding domain"/>
    <property type="match status" value="1"/>
</dbReference>
<evidence type="ECO:0000256" key="4">
    <source>
        <dbReference type="ARBA" id="ARBA00023002"/>
    </source>
</evidence>
<dbReference type="InterPro" id="IPR003953">
    <property type="entry name" value="FAD-dep_OxRdtase_2_FAD-bd"/>
</dbReference>
<keyword evidence="7" id="KW-1185">Reference proteome</keyword>
<dbReference type="NCBIfam" id="NF006130">
    <property type="entry name" value="PRK08274.1"/>
    <property type="match status" value="1"/>
</dbReference>
<dbReference type="SUPFAM" id="SSF51905">
    <property type="entry name" value="FAD/NAD(P)-binding domain"/>
    <property type="match status" value="1"/>
</dbReference>
<accession>A0A5M3WXH4</accession>
<evidence type="ECO:0000256" key="1">
    <source>
        <dbReference type="ARBA" id="ARBA00001974"/>
    </source>
</evidence>
<reference evidence="6 7" key="1">
    <citation type="submission" date="2019-10" db="EMBL/GenBank/DDBJ databases">
        <title>Whole genome shotgun sequence of Acrocarpospora macrocephala NBRC 16266.</title>
        <authorList>
            <person name="Ichikawa N."/>
            <person name="Kimura A."/>
            <person name="Kitahashi Y."/>
            <person name="Komaki H."/>
            <person name="Oguchi A."/>
        </authorList>
    </citation>
    <scope>NUCLEOTIDE SEQUENCE [LARGE SCALE GENOMIC DNA]</scope>
    <source>
        <strain evidence="6 7">NBRC 16266</strain>
    </source>
</reference>
<dbReference type="EMBL" id="BLAE01000042">
    <property type="protein sequence ID" value="GES13086.1"/>
    <property type="molecule type" value="Genomic_DNA"/>
</dbReference>
<dbReference type="InterPro" id="IPR027477">
    <property type="entry name" value="Succ_DH/fumarate_Rdtase_cat_sf"/>
</dbReference>
<proteinExistence type="predicted"/>
<organism evidence="6 7">
    <name type="scientific">Acrocarpospora macrocephala</name>
    <dbReference type="NCBI Taxonomy" id="150177"/>
    <lineage>
        <taxon>Bacteria</taxon>
        <taxon>Bacillati</taxon>
        <taxon>Actinomycetota</taxon>
        <taxon>Actinomycetes</taxon>
        <taxon>Streptosporangiales</taxon>
        <taxon>Streptosporangiaceae</taxon>
        <taxon>Acrocarpospora</taxon>
    </lineage>
</organism>
<feature type="domain" description="FAD-dependent oxidoreductase 2 FAD-binding" evidence="5">
    <location>
        <begin position="9"/>
        <end position="472"/>
    </location>
</feature>
<dbReference type="Proteomes" id="UP000331127">
    <property type="component" value="Unassembled WGS sequence"/>
</dbReference>
<evidence type="ECO:0000256" key="3">
    <source>
        <dbReference type="ARBA" id="ARBA00022827"/>
    </source>
</evidence>
<keyword evidence="3" id="KW-0274">FAD</keyword>
<dbReference type="GO" id="GO:0033765">
    <property type="term" value="F:steroid dehydrogenase activity, acting on the CH-CH group of donors"/>
    <property type="evidence" value="ECO:0007669"/>
    <property type="project" value="UniProtKB-ARBA"/>
</dbReference>
<dbReference type="SUPFAM" id="SSF56425">
    <property type="entry name" value="Succinate dehydrogenase/fumarate reductase flavoprotein, catalytic domain"/>
    <property type="match status" value="1"/>
</dbReference>
<protein>
    <submittedName>
        <fullName evidence="6">Tricarballylate dehydrogenase</fullName>
    </submittedName>
</protein>
<comment type="caution">
    <text evidence="6">The sequence shown here is derived from an EMBL/GenBank/DDBJ whole genome shotgun (WGS) entry which is preliminary data.</text>
</comment>
<evidence type="ECO:0000313" key="7">
    <source>
        <dbReference type="Proteomes" id="UP000331127"/>
    </source>
</evidence>
<keyword evidence="4" id="KW-0560">Oxidoreductase</keyword>
<dbReference type="Pfam" id="PF00890">
    <property type="entry name" value="FAD_binding_2"/>
    <property type="match status" value="1"/>
</dbReference>
<dbReference type="Gene3D" id="3.90.700.10">
    <property type="entry name" value="Succinate dehydrogenase/fumarate reductase flavoprotein, catalytic domain"/>
    <property type="match status" value="1"/>
</dbReference>
<dbReference type="InterPro" id="IPR036188">
    <property type="entry name" value="FAD/NAD-bd_sf"/>
</dbReference>
<dbReference type="AlphaFoldDB" id="A0A5M3WXH4"/>
<dbReference type="PANTHER" id="PTHR43400">
    <property type="entry name" value="FUMARATE REDUCTASE"/>
    <property type="match status" value="1"/>
</dbReference>
<sequence length="495" mass="52938">MHEEHHHYDVVIVGGGNAGLCAAQAALDLGVSVAVLEKAPREERGGNSALTGHMRFTYDSVDDLAPLIDDPDPAQLAAIHDKLPSRTKDVLWDEVMRTTAGLADPDLLKVHVERAYPTILWLRGKGHSWTPNLAPTAGNTMQMDGRGYRLQERHFTSVEKSGGQVFYDTAMSELLQGRDGEVVGVRALTPEGGVTFHAKAVVLACGGFESNPEMRAKYLGPGWDTVKMRGVPYNTGDGLNAALAIGALPHGSWSSCHASPQDIARPAFTLPSSVPKGGLRTSRYAYPYSIMVNTDGYRFVDEASDVRGRTYAKMGRAVLAQPGGVAYQIFGANARRQGLLEDYDRNNATGVTGDTLDDIAAQLGINAENLRETVAAYNQAIQPGPANPNPFTLDGKRTRGLTPDKSNYSIDIVEGPFEAYGVCCGITFTFGGLKVNPETARVQHTSGREISGLYTAGEMLGGLWHWNYPSGSGMMAGAIFGRIAGTSAARAALAN</sequence>
<evidence type="ECO:0000259" key="5">
    <source>
        <dbReference type="Pfam" id="PF00890"/>
    </source>
</evidence>
<comment type="cofactor">
    <cofactor evidence="1">
        <name>FAD</name>
        <dbReference type="ChEBI" id="CHEBI:57692"/>
    </cofactor>
</comment>
<name>A0A5M3WXH4_9ACTN</name>
<dbReference type="RefSeq" id="WP_155358362.1">
    <property type="nucleotide sequence ID" value="NZ_BAAAHL010000044.1"/>
</dbReference>
<evidence type="ECO:0000313" key="6">
    <source>
        <dbReference type="EMBL" id="GES13086.1"/>
    </source>
</evidence>
<evidence type="ECO:0000256" key="2">
    <source>
        <dbReference type="ARBA" id="ARBA00022630"/>
    </source>
</evidence>
<dbReference type="InterPro" id="IPR050315">
    <property type="entry name" value="FAD-oxidoreductase_2"/>
</dbReference>
<dbReference type="OrthoDB" id="9813348at2"/>
<keyword evidence="2" id="KW-0285">Flavoprotein</keyword>